<reference evidence="2 3" key="1">
    <citation type="submission" date="2023-09" db="EMBL/GenBank/DDBJ databases">
        <authorList>
            <person name="Wang M."/>
        </authorList>
    </citation>
    <scope>NUCLEOTIDE SEQUENCE [LARGE SCALE GENOMIC DNA]</scope>
    <source>
        <strain evidence="2">GT-2023</strain>
        <tissue evidence="2">Liver</tissue>
    </source>
</reference>
<dbReference type="Proteomes" id="UP001558613">
    <property type="component" value="Unassembled WGS sequence"/>
</dbReference>
<accession>A0ABR3MIE2</accession>
<protein>
    <recommendedName>
        <fullName evidence="4">N-acetyltransferase domain-containing protein</fullName>
    </recommendedName>
</protein>
<proteinExistence type="predicted"/>
<organism evidence="2 3">
    <name type="scientific">Cirrhinus molitorella</name>
    <name type="common">mud carp</name>
    <dbReference type="NCBI Taxonomy" id="172907"/>
    <lineage>
        <taxon>Eukaryota</taxon>
        <taxon>Metazoa</taxon>
        <taxon>Chordata</taxon>
        <taxon>Craniata</taxon>
        <taxon>Vertebrata</taxon>
        <taxon>Euteleostomi</taxon>
        <taxon>Actinopterygii</taxon>
        <taxon>Neopterygii</taxon>
        <taxon>Teleostei</taxon>
        <taxon>Ostariophysi</taxon>
        <taxon>Cypriniformes</taxon>
        <taxon>Cyprinidae</taxon>
        <taxon>Labeoninae</taxon>
        <taxon>Labeonini</taxon>
        <taxon>Cirrhinus</taxon>
    </lineage>
</organism>
<keyword evidence="3" id="KW-1185">Reference proteome</keyword>
<evidence type="ECO:0000313" key="2">
    <source>
        <dbReference type="EMBL" id="KAL1263739.1"/>
    </source>
</evidence>
<evidence type="ECO:0008006" key="4">
    <source>
        <dbReference type="Google" id="ProtNLM"/>
    </source>
</evidence>
<evidence type="ECO:0000313" key="3">
    <source>
        <dbReference type="Proteomes" id="UP001558613"/>
    </source>
</evidence>
<evidence type="ECO:0000256" key="1">
    <source>
        <dbReference type="SAM" id="MobiDB-lite"/>
    </source>
</evidence>
<dbReference type="EMBL" id="JAYMGO010000013">
    <property type="protein sequence ID" value="KAL1263739.1"/>
    <property type="molecule type" value="Genomic_DNA"/>
</dbReference>
<comment type="caution">
    <text evidence="2">The sequence shown here is derived from an EMBL/GenBank/DDBJ whole genome shotgun (WGS) entry which is preliminary data.</text>
</comment>
<sequence>MDGSPGTDTDRSSALRTGTTARRRRGSDGLLVVFIMCLKGKIVSPEGSRSASSFNNNQPYVTGLVACARWRRGVGNALLFGVFLAWKVEAVAFRCVLLTYVSF</sequence>
<name>A0ABR3MIE2_9TELE</name>
<gene>
    <name evidence="2" type="ORF">QQF64_006478</name>
</gene>
<feature type="region of interest" description="Disordered" evidence="1">
    <location>
        <begin position="1"/>
        <end position="22"/>
    </location>
</feature>